<feature type="signal peptide" evidence="1">
    <location>
        <begin position="1"/>
        <end position="23"/>
    </location>
</feature>
<dbReference type="STRING" id="450378.GCA_001661675_01648"/>
<keyword evidence="1" id="KW-0732">Signal</keyword>
<evidence type="ECO:0000313" key="3">
    <source>
        <dbReference type="Proteomes" id="UP000195807"/>
    </source>
</evidence>
<feature type="chain" id="PRO_5011436881" evidence="1">
    <location>
        <begin position="24"/>
        <end position="268"/>
    </location>
</feature>
<name>A0A1Z1FBX6_9SPHN</name>
<accession>A0A1Z1FBX6</accession>
<reference evidence="2 3" key="1">
    <citation type="submission" date="2017-01" db="EMBL/GenBank/DDBJ databases">
        <title>Complete genome sequence of esterase-producing bacterium Croceicoccus marinus E4A9.</title>
        <authorList>
            <person name="Wu Y.-H."/>
            <person name="Cheng H."/>
            <person name="Xu L."/>
            <person name="Huo Y.-Y."/>
            <person name="Wang C.-S."/>
            <person name="Xu X.-W."/>
        </authorList>
    </citation>
    <scope>NUCLEOTIDE SEQUENCE [LARGE SCALE GENOMIC DNA]</scope>
    <source>
        <strain evidence="2 3">E4A9</strain>
    </source>
</reference>
<organism evidence="2 3">
    <name type="scientific">Croceicoccus marinus</name>
    <dbReference type="NCBI Taxonomy" id="450378"/>
    <lineage>
        <taxon>Bacteria</taxon>
        <taxon>Pseudomonadati</taxon>
        <taxon>Pseudomonadota</taxon>
        <taxon>Alphaproteobacteria</taxon>
        <taxon>Sphingomonadales</taxon>
        <taxon>Erythrobacteraceae</taxon>
        <taxon>Croceicoccus</taxon>
    </lineage>
</organism>
<sequence length="268" mass="29144">MRISKWALGLCAAALSVLNPAIARQAGSERVIPAQSARQGVASDGTSIYAVDNNVITRIAIADRQVTGEWRGDPALFPHLNSCTVVDDELVCASSNYPAVPQLSTVAIFDLQRLEHSRSIALGPMPGSLTALDWHDGKWWATFANYDDRGTPEGRDHRDSFVAQMDDDFRISRMWGLPDAVLDRLAPSSISGASWSENGQLYLSGHDKPELYVVALPQAGGTLRHVATIPIESHGQAIDVDPLDETLIWSIDRETRTVHASRLPAPAD</sequence>
<dbReference type="EMBL" id="CP019602">
    <property type="protein sequence ID" value="ARU16187.1"/>
    <property type="molecule type" value="Genomic_DNA"/>
</dbReference>
<dbReference type="OrthoDB" id="839202at2"/>
<dbReference type="KEGG" id="cman:A9D14_08225"/>
<dbReference type="AlphaFoldDB" id="A0A1Z1FBX6"/>
<dbReference type="Proteomes" id="UP000195807">
    <property type="component" value="Chromosome"/>
</dbReference>
<dbReference type="SUPFAM" id="SSF63829">
    <property type="entry name" value="Calcium-dependent phosphotriesterase"/>
    <property type="match status" value="1"/>
</dbReference>
<dbReference type="RefSeq" id="WP_066845122.1">
    <property type="nucleotide sequence ID" value="NZ_CP019602.1"/>
</dbReference>
<proteinExistence type="predicted"/>
<gene>
    <name evidence="2" type="ORF">A9D14_08225</name>
</gene>
<evidence type="ECO:0000256" key="1">
    <source>
        <dbReference type="SAM" id="SignalP"/>
    </source>
</evidence>
<keyword evidence="3" id="KW-1185">Reference proteome</keyword>
<evidence type="ECO:0000313" key="2">
    <source>
        <dbReference type="EMBL" id="ARU16187.1"/>
    </source>
</evidence>
<protein>
    <submittedName>
        <fullName evidence="2">Uncharacterized protein</fullName>
    </submittedName>
</protein>